<dbReference type="Proteomes" id="UP000717696">
    <property type="component" value="Unassembled WGS sequence"/>
</dbReference>
<evidence type="ECO:0000313" key="2">
    <source>
        <dbReference type="Proteomes" id="UP000717696"/>
    </source>
</evidence>
<reference evidence="1" key="1">
    <citation type="journal article" date="2021" name="Nat. Commun.">
        <title>Genetic determinants of endophytism in the Arabidopsis root mycobiome.</title>
        <authorList>
            <person name="Mesny F."/>
            <person name="Miyauchi S."/>
            <person name="Thiergart T."/>
            <person name="Pickel B."/>
            <person name="Atanasova L."/>
            <person name="Karlsson M."/>
            <person name="Huettel B."/>
            <person name="Barry K.W."/>
            <person name="Haridas S."/>
            <person name="Chen C."/>
            <person name="Bauer D."/>
            <person name="Andreopoulos W."/>
            <person name="Pangilinan J."/>
            <person name="LaButti K."/>
            <person name="Riley R."/>
            <person name="Lipzen A."/>
            <person name="Clum A."/>
            <person name="Drula E."/>
            <person name="Henrissat B."/>
            <person name="Kohler A."/>
            <person name="Grigoriev I.V."/>
            <person name="Martin F.M."/>
            <person name="Hacquard S."/>
        </authorList>
    </citation>
    <scope>NUCLEOTIDE SEQUENCE</scope>
    <source>
        <strain evidence="1">MPI-CAGE-AT-0021</strain>
    </source>
</reference>
<proteinExistence type="predicted"/>
<evidence type="ECO:0000313" key="1">
    <source>
        <dbReference type="EMBL" id="KAH7119505.1"/>
    </source>
</evidence>
<comment type="caution">
    <text evidence="1">The sequence shown here is derived from an EMBL/GenBank/DDBJ whole genome shotgun (WGS) entry which is preliminary data.</text>
</comment>
<organism evidence="1 2">
    <name type="scientific">Dactylonectria estremocensis</name>
    <dbReference type="NCBI Taxonomy" id="1079267"/>
    <lineage>
        <taxon>Eukaryota</taxon>
        <taxon>Fungi</taxon>
        <taxon>Dikarya</taxon>
        <taxon>Ascomycota</taxon>
        <taxon>Pezizomycotina</taxon>
        <taxon>Sordariomycetes</taxon>
        <taxon>Hypocreomycetidae</taxon>
        <taxon>Hypocreales</taxon>
        <taxon>Nectriaceae</taxon>
        <taxon>Dactylonectria</taxon>
    </lineage>
</organism>
<gene>
    <name evidence="1" type="ORF">B0J13DRAFT_680883</name>
</gene>
<keyword evidence="2" id="KW-1185">Reference proteome</keyword>
<dbReference type="EMBL" id="JAGMUU010000030">
    <property type="protein sequence ID" value="KAH7119505.1"/>
    <property type="molecule type" value="Genomic_DNA"/>
</dbReference>
<dbReference type="AlphaFoldDB" id="A0A9P9DFA1"/>
<sequence>MRTTQIKMICPLEHFLTFPVQDDTSASMDEDTSMDEDARTDEDTMMDYAIGGEIDGEYHNTRYNTQLPDDKAVQRILDALVDDSAVKTRVLKRLKIEDKALLSMLLYSLEDLGHDASSFMVVLKKADWGCVVTRMCEIHLVPVMESLGAAEDVLDRLFWTIRDTHGSLSALDEERSPTTLLYREQLQSIVGDPSTALIHSPYMPYPESVEFMADPAPRLSPLLDERRWLS</sequence>
<name>A0A9P9DFA1_9HYPO</name>
<accession>A0A9P9DFA1</accession>
<dbReference type="OrthoDB" id="10598995at2759"/>
<protein>
    <submittedName>
        <fullName evidence="1">Uncharacterized protein</fullName>
    </submittedName>
</protein>